<evidence type="ECO:0000313" key="5">
    <source>
        <dbReference type="Proteomes" id="UP000614047"/>
    </source>
</evidence>
<dbReference type="PANTHER" id="PTHR12147">
    <property type="entry name" value="METALLOPEPTIDASE M28 FAMILY MEMBER"/>
    <property type="match status" value="1"/>
</dbReference>
<dbReference type="InterPro" id="IPR007484">
    <property type="entry name" value="Peptidase_M28"/>
</dbReference>
<evidence type="ECO:0000259" key="3">
    <source>
        <dbReference type="Pfam" id="PF04389"/>
    </source>
</evidence>
<dbReference type="EMBL" id="JADOUA010000001">
    <property type="protein sequence ID" value="MBG6086944.1"/>
    <property type="molecule type" value="Genomic_DNA"/>
</dbReference>
<reference evidence="4" key="1">
    <citation type="submission" date="2020-11" db="EMBL/GenBank/DDBJ databases">
        <title>Sequencing the genomes of 1000 actinobacteria strains.</title>
        <authorList>
            <person name="Klenk H.-P."/>
        </authorList>
    </citation>
    <scope>NUCLEOTIDE SEQUENCE</scope>
    <source>
        <strain evidence="4">DSM 43175</strain>
    </source>
</reference>
<feature type="domain" description="Peptidase M28" evidence="3">
    <location>
        <begin position="250"/>
        <end position="467"/>
    </location>
</feature>
<dbReference type="InterPro" id="IPR045175">
    <property type="entry name" value="M28_fam"/>
</dbReference>
<dbReference type="AlphaFoldDB" id="A0A931GP12"/>
<dbReference type="GO" id="GO:0006508">
    <property type="term" value="P:proteolysis"/>
    <property type="evidence" value="ECO:0007669"/>
    <property type="project" value="InterPro"/>
</dbReference>
<feature type="domain" description="PA" evidence="2">
    <location>
        <begin position="143"/>
        <end position="224"/>
    </location>
</feature>
<keyword evidence="1" id="KW-0732">Signal</keyword>
<dbReference type="PANTHER" id="PTHR12147:SF26">
    <property type="entry name" value="PEPTIDASE M28 DOMAIN-CONTAINING PROTEIN"/>
    <property type="match status" value="1"/>
</dbReference>
<dbReference type="SUPFAM" id="SSF52025">
    <property type="entry name" value="PA domain"/>
    <property type="match status" value="1"/>
</dbReference>
<dbReference type="Gene3D" id="3.50.30.30">
    <property type="match status" value="1"/>
</dbReference>
<sequence>MRKLVHGAAPLTAPLLAAALVAALPAPAAAVPDPAGTVGIEDIRRHLEAFQEIAAYNGGDRAAGRPGYDVSVKYVVSQLKRAGFTPRVQPFQFDYWEERTPAAFARTAPAPPATYRPGTDFQTMRYSGTGDVTAAAAAVDVPAAGAGTAGCEAADFAGFPAGSVALIQRGTCSFETKAANAQAARAAAVVIYNLPGEPGQVNGTLGRPFTIPAVETPHALGAELVRAARAGGLRLRIRTDTAAGKRSASNVIADTVHGRDDNVVVVGAHLDSVREGPGINDNGSGAATILAVAQWIQRPGRQAPRNKVRFAWWGAEEEGLVGSEHYVASLSAADRAKLALNLNFDMLGSPNGIRGVYDGDGSLGTGTTPPAGSGAIEKIFKDHYAARGLPTLESEFNGRSDYGPFIEHGIPAGGLFSGAEVVKTPRQAALFGGTAGRPYDPCYHKACDTTANIDWRLLDTHAGGVAAATWRLAASTLPVNGEARRAVRPGAALPRAAVPAAEWRGGHRVR</sequence>
<evidence type="ECO:0000256" key="1">
    <source>
        <dbReference type="SAM" id="SignalP"/>
    </source>
</evidence>
<feature type="chain" id="PRO_5039460390" evidence="1">
    <location>
        <begin position="31"/>
        <end position="510"/>
    </location>
</feature>
<dbReference type="SUPFAM" id="SSF53187">
    <property type="entry name" value="Zn-dependent exopeptidases"/>
    <property type="match status" value="1"/>
</dbReference>
<dbReference type="Pfam" id="PF04389">
    <property type="entry name" value="Peptidase_M28"/>
    <property type="match status" value="1"/>
</dbReference>
<accession>A0A931GP12</accession>
<organism evidence="4 5">
    <name type="scientific">Actinomadura viridis</name>
    <dbReference type="NCBI Taxonomy" id="58110"/>
    <lineage>
        <taxon>Bacteria</taxon>
        <taxon>Bacillati</taxon>
        <taxon>Actinomycetota</taxon>
        <taxon>Actinomycetes</taxon>
        <taxon>Streptosporangiales</taxon>
        <taxon>Thermomonosporaceae</taxon>
        <taxon>Actinomadura</taxon>
    </lineage>
</organism>
<dbReference type="InterPro" id="IPR046450">
    <property type="entry name" value="PA_dom_sf"/>
</dbReference>
<keyword evidence="5" id="KW-1185">Reference proteome</keyword>
<dbReference type="Gene3D" id="3.40.630.10">
    <property type="entry name" value="Zn peptidases"/>
    <property type="match status" value="2"/>
</dbReference>
<gene>
    <name evidence="4" type="ORF">IW256_001057</name>
</gene>
<feature type="signal peptide" evidence="1">
    <location>
        <begin position="1"/>
        <end position="30"/>
    </location>
</feature>
<dbReference type="Pfam" id="PF02225">
    <property type="entry name" value="PA"/>
    <property type="match status" value="1"/>
</dbReference>
<dbReference type="Proteomes" id="UP000614047">
    <property type="component" value="Unassembled WGS sequence"/>
</dbReference>
<proteinExistence type="predicted"/>
<evidence type="ECO:0000313" key="4">
    <source>
        <dbReference type="EMBL" id="MBG6086944.1"/>
    </source>
</evidence>
<comment type="caution">
    <text evidence="4">The sequence shown here is derived from an EMBL/GenBank/DDBJ whole genome shotgun (WGS) entry which is preliminary data.</text>
</comment>
<protein>
    <submittedName>
        <fullName evidence="4">Zn-dependent M28 family amino/carboxypeptidase</fullName>
    </submittedName>
</protein>
<dbReference type="RefSeq" id="WP_197009876.1">
    <property type="nucleotide sequence ID" value="NZ_BAABES010000007.1"/>
</dbReference>
<dbReference type="GO" id="GO:0008235">
    <property type="term" value="F:metalloexopeptidase activity"/>
    <property type="evidence" value="ECO:0007669"/>
    <property type="project" value="InterPro"/>
</dbReference>
<evidence type="ECO:0000259" key="2">
    <source>
        <dbReference type="Pfam" id="PF02225"/>
    </source>
</evidence>
<dbReference type="InterPro" id="IPR003137">
    <property type="entry name" value="PA_domain"/>
</dbReference>
<name>A0A931GP12_9ACTN</name>